<feature type="region of interest" description="Disordered" evidence="10">
    <location>
        <begin position="594"/>
        <end position="615"/>
    </location>
</feature>
<feature type="compositionally biased region" description="Low complexity" evidence="10">
    <location>
        <begin position="18"/>
        <end position="41"/>
    </location>
</feature>
<proteinExistence type="inferred from homology"/>
<dbReference type="GO" id="GO:0031087">
    <property type="term" value="P:deadenylation-independent decapping of nuclear-transcribed mRNA"/>
    <property type="evidence" value="ECO:0007669"/>
    <property type="project" value="InterPro"/>
</dbReference>
<evidence type="ECO:0000256" key="8">
    <source>
        <dbReference type="ARBA" id="ARBA00023054"/>
    </source>
</evidence>
<gene>
    <name evidence="13" type="ORF">DCAR_0520177</name>
</gene>
<evidence type="ECO:0000313" key="14">
    <source>
        <dbReference type="Proteomes" id="UP000077755"/>
    </source>
</evidence>
<feature type="domain" description="Enhancer of mRNA-decapping protein 4 C-terminal" evidence="12">
    <location>
        <begin position="1251"/>
        <end position="1357"/>
    </location>
</feature>
<name>A0AAF1B1U4_DAUCS</name>
<feature type="compositionally biased region" description="Low complexity" evidence="10">
    <location>
        <begin position="920"/>
        <end position="935"/>
    </location>
</feature>
<feature type="repeat" description="WD" evidence="9">
    <location>
        <begin position="354"/>
        <end position="396"/>
    </location>
</feature>
<dbReference type="Proteomes" id="UP000077755">
    <property type="component" value="Chromosome 5"/>
</dbReference>
<evidence type="ECO:0000256" key="4">
    <source>
        <dbReference type="ARBA" id="ARBA00022553"/>
    </source>
</evidence>
<reference evidence="13" key="2">
    <citation type="submission" date="2022-03" db="EMBL/GenBank/DDBJ databases">
        <title>Draft title - Genomic analysis of global carrot germplasm unveils the trajectory of domestication and the origin of high carotenoid orange carrot.</title>
        <authorList>
            <person name="Iorizzo M."/>
            <person name="Ellison S."/>
            <person name="Senalik D."/>
            <person name="Macko-Podgorni A."/>
            <person name="Grzebelus D."/>
            <person name="Bostan H."/>
            <person name="Rolling W."/>
            <person name="Curaba J."/>
            <person name="Simon P."/>
        </authorList>
    </citation>
    <scope>NUCLEOTIDE SEQUENCE</scope>
    <source>
        <tissue evidence="13">Leaf</tissue>
    </source>
</reference>
<evidence type="ECO:0000256" key="10">
    <source>
        <dbReference type="SAM" id="MobiDB-lite"/>
    </source>
</evidence>
<dbReference type="PANTHER" id="PTHR15598:SF5">
    <property type="entry name" value="ENHANCER OF MRNA-DECAPPING PROTEIN 4"/>
    <property type="match status" value="1"/>
</dbReference>
<dbReference type="PROSITE" id="PS50082">
    <property type="entry name" value="WD_REPEATS_2"/>
    <property type="match status" value="2"/>
</dbReference>
<feature type="compositionally biased region" description="Polar residues" evidence="10">
    <location>
        <begin position="1"/>
        <end position="13"/>
    </location>
</feature>
<evidence type="ECO:0000256" key="7">
    <source>
        <dbReference type="ARBA" id="ARBA00022737"/>
    </source>
</evidence>
<feature type="region of interest" description="Disordered" evidence="10">
    <location>
        <begin position="862"/>
        <end position="951"/>
    </location>
</feature>
<comment type="subcellular location">
    <subcellularLocation>
        <location evidence="1">Cytoplasm</location>
        <location evidence="1">P-body</location>
    </subcellularLocation>
</comment>
<evidence type="ECO:0000259" key="11">
    <source>
        <dbReference type="Pfam" id="PF16529"/>
    </source>
</evidence>
<keyword evidence="14" id="KW-1185">Reference proteome</keyword>
<dbReference type="FunFam" id="2.130.10.10:FF:000232">
    <property type="entry name" value="enhancer of mRNA-decapping protein 4"/>
    <property type="match status" value="1"/>
</dbReference>
<dbReference type="InterPro" id="IPR045152">
    <property type="entry name" value="EDC4-like"/>
</dbReference>
<dbReference type="InterPro" id="IPR036322">
    <property type="entry name" value="WD40_repeat_dom_sf"/>
</dbReference>
<feature type="compositionally biased region" description="Low complexity" evidence="10">
    <location>
        <begin position="672"/>
        <end position="688"/>
    </location>
</feature>
<feature type="compositionally biased region" description="Pro residues" evidence="10">
    <location>
        <begin position="42"/>
        <end position="55"/>
    </location>
</feature>
<dbReference type="KEGG" id="dcr:108223026"/>
<evidence type="ECO:0000313" key="13">
    <source>
        <dbReference type="EMBL" id="WOH00802.1"/>
    </source>
</evidence>
<sequence length="1383" mass="150819">MSSPINPNQQHPQPTGPLPQFFNPIQNPNPNLTSSPPVAASYPPPSGPYAYPPPQQQQFHHQRSIPHSPPPLLPPQQPFPNSNHGARLMALLTNPNSEAPMPPQLQPTSSGGSDISMTQNLPPLQVVANASNVNVNNIVNNVGGLVHSSPVMRMQSSKLPKGRHLAGDHVVYDIDVRLMGEMQPQLEVTPITKYGSDPGLVVGRQIAVNKSYICYGLKLGAIRVLNINTALRSLLKGLSQRVTDMAFFAEDVHLLASASVDGRVYIWKIIEGPGEEEKSQITGNLIMAIQIVGEGDSVHPRICWHCHKQEVLVVGIGRSVLRIDTTKVGKGEVFSADDPLRCHVDKMIDGVQFVGNHDGEVTDLSMCQWMTTRLVSASLDGTIKVWEDRKSQPIAILRPHNGLPVNSATFLTSPHRPDHIVLITGGPLNREVKIWTSTSEEGWLLPSDTYSWQCTQTLELRSSAAHNTEAAFFNQVLALSQAGLLLLANAKKNAIYAVHLEYGLNPAATRMDYIAEFTVTMPILSFTGTNDLLPQSEQIVQIYCVQTQAIQQYALDLSQCLPPPLENVLERSDSSVSRGVTSTEGLTTFEPSVSKPVETLSTSSQPGQAIHEISSESVTSTIRNLVSSSEVANLHEVSICSTESRPHPLSVVNSDNNIASISSSPPPPLPLSPKLSPKLSGLRSPSSSFVPGSQPNDFSMDQNSNEYTIDRQMDAHQLNASDSIVDDDPKGDGKNIPQEDMSNVLNDPIKFKHPTHLVTPSEILRATSSTETNHIEYKGEEEPDIQDVGVNSNAHNAEAEVKVVGETHISENEELASPGELDGFATDRREKLFYSQAADLGLEMARETQTLPLEPYIIEESRQVDGARESDVVDLPSSKQEEVQDSLEDISGKDVESSMPVTVATPAQSTKRKKQKTKSAHGSSPISSAPSVSNSTDSYHEPGVSSSAPSVEAAFSQLRTMQETINQLLNMQKEMQKQISVAAAVPVNKEGRRLETALGKFMEKAMKANSDALWAGLLEENAKQEKLLRDRTQQILNLVTNSLAKDLPAALEKMVKKEVAAVGAAVARTLTPAIEKTVSIAITEAFQRGVGDKAVNQLEKSVNSKLEATVSRHIQTQFQTSGKQILQEALKSSLETSVVPSFEMSCKAMFEQVDTAFQKGMTEHTSVVQHQFESAHSPLALALREIINSASSVTQTISSELVDGQRKLLALAVGASSSSADLLVRQQSNGSIGALRGEIEGPLDPRQELSRLISEQKYEEAFTIALQRSDVFIVSWLCSQADLSNILLRKTLPLSQGVLLSLLQQLACDISRDTSRKLVWMRDVAMVINPVDLMIVQHVKPIFEQVYQILNHHLNLPTTPPHELSSMRLVMHVINSLLATCSK</sequence>
<evidence type="ECO:0000259" key="12">
    <source>
        <dbReference type="Pfam" id="PF21289"/>
    </source>
</evidence>
<evidence type="ECO:0000256" key="9">
    <source>
        <dbReference type="PROSITE-ProRule" id="PRU00221"/>
    </source>
</evidence>
<evidence type="ECO:0008006" key="15">
    <source>
        <dbReference type="Google" id="ProtNLM"/>
    </source>
</evidence>
<dbReference type="InterPro" id="IPR015943">
    <property type="entry name" value="WD40/YVTN_repeat-like_dom_sf"/>
</dbReference>
<dbReference type="Gene3D" id="2.130.10.10">
    <property type="entry name" value="YVTN repeat-like/Quinoprotein amine dehydrogenase"/>
    <property type="match status" value="1"/>
</dbReference>
<evidence type="ECO:0000256" key="1">
    <source>
        <dbReference type="ARBA" id="ARBA00004201"/>
    </source>
</evidence>
<dbReference type="Pfam" id="PF16529">
    <property type="entry name" value="Ge1_WD40"/>
    <property type="match status" value="1"/>
</dbReference>
<keyword evidence="4" id="KW-0597">Phosphoprotein</keyword>
<accession>A0AAF1B1U4</accession>
<protein>
    <recommendedName>
        <fullName evidence="15">Enhancer of mRNA-decapping protein 4 WD40 repeat region domain-containing protein</fullName>
    </recommendedName>
</protein>
<evidence type="ECO:0000256" key="2">
    <source>
        <dbReference type="ARBA" id="ARBA00009639"/>
    </source>
</evidence>
<dbReference type="InterPro" id="IPR001680">
    <property type="entry name" value="WD40_rpt"/>
</dbReference>
<feature type="compositionally biased region" description="Basic residues" evidence="10">
    <location>
        <begin position="910"/>
        <end position="919"/>
    </location>
</feature>
<dbReference type="Gene3D" id="1.10.220.100">
    <property type="entry name" value="conserved c-terminal region of ge- 1"/>
    <property type="match status" value="1"/>
</dbReference>
<keyword evidence="6" id="KW-0507">mRNA processing</keyword>
<dbReference type="EMBL" id="CP093347">
    <property type="protein sequence ID" value="WOH00802.1"/>
    <property type="molecule type" value="Genomic_DNA"/>
</dbReference>
<evidence type="ECO:0000256" key="3">
    <source>
        <dbReference type="ARBA" id="ARBA00022490"/>
    </source>
</evidence>
<keyword evidence="7" id="KW-0677">Repeat</keyword>
<feature type="compositionally biased region" description="Polar residues" evidence="10">
    <location>
        <begin position="689"/>
        <end position="703"/>
    </location>
</feature>
<dbReference type="SMART" id="SM00320">
    <property type="entry name" value="WD40"/>
    <property type="match status" value="3"/>
</dbReference>
<evidence type="ECO:0000256" key="6">
    <source>
        <dbReference type="ARBA" id="ARBA00022664"/>
    </source>
</evidence>
<feature type="region of interest" description="Disordered" evidence="10">
    <location>
        <begin position="658"/>
        <end position="703"/>
    </location>
</feature>
<dbReference type="FunFam" id="1.10.220.100:FF:000001">
    <property type="entry name" value="Enhancer of mRNA-decapping protein 4"/>
    <property type="match status" value="1"/>
</dbReference>
<feature type="compositionally biased region" description="Basic and acidic residues" evidence="10">
    <location>
        <begin position="862"/>
        <end position="871"/>
    </location>
</feature>
<keyword evidence="8" id="KW-0175">Coiled coil</keyword>
<feature type="region of interest" description="Disordered" evidence="10">
    <location>
        <begin position="1"/>
        <end position="114"/>
    </location>
</feature>
<feature type="domain" description="Enhancer of mRNA-decapping protein 4 WD40 repeat region" evidence="11">
    <location>
        <begin position="188"/>
        <end position="500"/>
    </location>
</feature>
<dbReference type="PANTHER" id="PTHR15598">
    <property type="entry name" value="ENHANCER OF MRNA-DECAPPING PROTEIN 4"/>
    <property type="match status" value="1"/>
</dbReference>
<dbReference type="SUPFAM" id="SSF50978">
    <property type="entry name" value="WD40 repeat-like"/>
    <property type="match status" value="1"/>
</dbReference>
<dbReference type="InterPro" id="IPR049404">
    <property type="entry name" value="EDC4_C"/>
</dbReference>
<feature type="repeat" description="WD" evidence="9">
    <location>
        <begin position="235"/>
        <end position="269"/>
    </location>
</feature>
<evidence type="ECO:0000256" key="5">
    <source>
        <dbReference type="ARBA" id="ARBA00022574"/>
    </source>
</evidence>
<dbReference type="GO" id="GO:0000932">
    <property type="term" value="C:P-body"/>
    <property type="evidence" value="ECO:0007669"/>
    <property type="project" value="UniProtKB-SubCell"/>
</dbReference>
<keyword evidence="5 9" id="KW-0853">WD repeat</keyword>
<reference evidence="13" key="1">
    <citation type="journal article" date="2016" name="Nat. Genet.">
        <title>A high-quality carrot genome assembly provides new insights into carotenoid accumulation and asterid genome evolution.</title>
        <authorList>
            <person name="Iorizzo M."/>
            <person name="Ellison S."/>
            <person name="Senalik D."/>
            <person name="Zeng P."/>
            <person name="Satapoomin P."/>
            <person name="Huang J."/>
            <person name="Bowman M."/>
            <person name="Iovene M."/>
            <person name="Sanseverino W."/>
            <person name="Cavagnaro P."/>
            <person name="Yildiz M."/>
            <person name="Macko-Podgorni A."/>
            <person name="Moranska E."/>
            <person name="Grzebelus E."/>
            <person name="Grzebelus D."/>
            <person name="Ashrafi H."/>
            <person name="Zheng Z."/>
            <person name="Cheng S."/>
            <person name="Spooner D."/>
            <person name="Van Deynze A."/>
            <person name="Simon P."/>
        </authorList>
    </citation>
    <scope>NUCLEOTIDE SEQUENCE</scope>
    <source>
        <tissue evidence="13">Leaf</tissue>
    </source>
</reference>
<feature type="compositionally biased region" description="Pro residues" evidence="10">
    <location>
        <begin position="67"/>
        <end position="78"/>
    </location>
</feature>
<comment type="similarity">
    <text evidence="2">Belongs to the WD repeat EDC4 family.</text>
</comment>
<organism evidence="13 14">
    <name type="scientific">Daucus carota subsp. sativus</name>
    <name type="common">Carrot</name>
    <dbReference type="NCBI Taxonomy" id="79200"/>
    <lineage>
        <taxon>Eukaryota</taxon>
        <taxon>Viridiplantae</taxon>
        <taxon>Streptophyta</taxon>
        <taxon>Embryophyta</taxon>
        <taxon>Tracheophyta</taxon>
        <taxon>Spermatophyta</taxon>
        <taxon>Magnoliopsida</taxon>
        <taxon>eudicotyledons</taxon>
        <taxon>Gunneridae</taxon>
        <taxon>Pentapetalae</taxon>
        <taxon>asterids</taxon>
        <taxon>campanulids</taxon>
        <taxon>Apiales</taxon>
        <taxon>Apiaceae</taxon>
        <taxon>Apioideae</taxon>
        <taxon>Scandiceae</taxon>
        <taxon>Daucinae</taxon>
        <taxon>Daucus</taxon>
        <taxon>Daucus sect. Daucus</taxon>
    </lineage>
</organism>
<dbReference type="Pfam" id="PF21289">
    <property type="entry name" value="EDC4_C"/>
    <property type="match status" value="1"/>
</dbReference>
<dbReference type="InterPro" id="IPR044938">
    <property type="entry name" value="EDC4_C_sf"/>
</dbReference>
<dbReference type="GO" id="GO:0006397">
    <property type="term" value="P:mRNA processing"/>
    <property type="evidence" value="ECO:0007669"/>
    <property type="project" value="UniProtKB-KW"/>
</dbReference>
<keyword evidence="3" id="KW-0963">Cytoplasm</keyword>
<dbReference type="InterPro" id="IPR032401">
    <property type="entry name" value="EDC4_WD40"/>
</dbReference>